<dbReference type="FunCoup" id="A0A2J6T3H7">
    <property type="interactions" value="30"/>
</dbReference>
<dbReference type="AlphaFoldDB" id="A0A2J6T3H7"/>
<evidence type="ECO:0000313" key="2">
    <source>
        <dbReference type="EMBL" id="PMD57567.1"/>
    </source>
</evidence>
<name>A0A2J6T3H7_9HELO</name>
<dbReference type="GeneID" id="36593038"/>
<dbReference type="InterPro" id="IPR036047">
    <property type="entry name" value="F-box-like_dom_sf"/>
</dbReference>
<dbReference type="Gene3D" id="3.80.10.10">
    <property type="entry name" value="Ribonuclease Inhibitor"/>
    <property type="match status" value="1"/>
</dbReference>
<dbReference type="RefSeq" id="XP_024734471.1">
    <property type="nucleotide sequence ID" value="XM_024884961.1"/>
</dbReference>
<reference evidence="2 3" key="1">
    <citation type="submission" date="2016-04" db="EMBL/GenBank/DDBJ databases">
        <title>A degradative enzymes factory behind the ericoid mycorrhizal symbiosis.</title>
        <authorList>
            <consortium name="DOE Joint Genome Institute"/>
            <person name="Martino E."/>
            <person name="Morin E."/>
            <person name="Grelet G."/>
            <person name="Kuo A."/>
            <person name="Kohler A."/>
            <person name="Daghino S."/>
            <person name="Barry K."/>
            <person name="Choi C."/>
            <person name="Cichocki N."/>
            <person name="Clum A."/>
            <person name="Copeland A."/>
            <person name="Hainaut M."/>
            <person name="Haridas S."/>
            <person name="Labutti K."/>
            <person name="Lindquist E."/>
            <person name="Lipzen A."/>
            <person name="Khouja H.-R."/>
            <person name="Murat C."/>
            <person name="Ohm R."/>
            <person name="Olson A."/>
            <person name="Spatafora J."/>
            <person name="Veneault-Fourrey C."/>
            <person name="Henrissat B."/>
            <person name="Grigoriev I."/>
            <person name="Martin F."/>
            <person name="Perotto S."/>
        </authorList>
    </citation>
    <scope>NUCLEOTIDE SEQUENCE [LARGE SCALE GENOMIC DNA]</scope>
    <source>
        <strain evidence="2 3">E</strain>
    </source>
</reference>
<dbReference type="InterPro" id="IPR032675">
    <property type="entry name" value="LRR_dom_sf"/>
</dbReference>
<proteinExistence type="predicted"/>
<protein>
    <recommendedName>
        <fullName evidence="1">F-box domain-containing protein</fullName>
    </recommendedName>
</protein>
<feature type="domain" description="F-box" evidence="1">
    <location>
        <begin position="50"/>
        <end position="96"/>
    </location>
</feature>
<dbReference type="InterPro" id="IPR001810">
    <property type="entry name" value="F-box_dom"/>
</dbReference>
<evidence type="ECO:0000313" key="3">
    <source>
        <dbReference type="Proteomes" id="UP000235371"/>
    </source>
</evidence>
<evidence type="ECO:0000259" key="1">
    <source>
        <dbReference type="Pfam" id="PF12937"/>
    </source>
</evidence>
<dbReference type="OrthoDB" id="2125396at2759"/>
<dbReference type="InParanoid" id="A0A2J6T3H7"/>
<gene>
    <name evidence="2" type="ORF">K444DRAFT_644427</name>
</gene>
<keyword evidence="3" id="KW-1185">Reference proteome</keyword>
<dbReference type="Pfam" id="PF12937">
    <property type="entry name" value="F-box-like"/>
    <property type="match status" value="1"/>
</dbReference>
<accession>A0A2J6T3H7</accession>
<dbReference type="EMBL" id="KZ613846">
    <property type="protein sequence ID" value="PMD57567.1"/>
    <property type="molecule type" value="Genomic_DNA"/>
</dbReference>
<dbReference type="Proteomes" id="UP000235371">
    <property type="component" value="Unassembled WGS sequence"/>
</dbReference>
<dbReference type="STRING" id="1095630.A0A2J6T3H7"/>
<organism evidence="2 3">
    <name type="scientific">Hyaloscypha bicolor E</name>
    <dbReference type="NCBI Taxonomy" id="1095630"/>
    <lineage>
        <taxon>Eukaryota</taxon>
        <taxon>Fungi</taxon>
        <taxon>Dikarya</taxon>
        <taxon>Ascomycota</taxon>
        <taxon>Pezizomycotina</taxon>
        <taxon>Leotiomycetes</taxon>
        <taxon>Helotiales</taxon>
        <taxon>Hyaloscyphaceae</taxon>
        <taxon>Hyaloscypha</taxon>
        <taxon>Hyaloscypha bicolor</taxon>
    </lineage>
</organism>
<sequence>MALDAQSNWNVEMAQPLKIPTCPSSQRPIQELPSTVPAIIPSHSGREVLLPSEIISHILSYIPRRENTQSTFWACSLVSRAWYSASIALLYNRPYLNGGNFSEFVRTVCPSKNAHIRQSTLAVLVRKLDMGELVHNASRSLTARLLGRLKGNIEEFVAPQASFAINSFAALSKCTKLRHLDLSLISASISNKLLFQTLKSLRELETLFFPRSSSHDQEHNTGVAYFWPPKLYALHLAGGVDSHFLRTHLVNAPPSLQRLSIQHCSQVFRPALVDMLQTLGPQLQHLTIRHPMQQLWVGALDPVLDECPSLTALRISADFVSDKMFSALYVQSPHPLRILDIECSPTAGADVGVSASAIYDAVEDGRLPDLRSVRVSAHLAWGATEGTRTDASDLEEILEEAEMERPLGVVTGVWWSMPD</sequence>
<dbReference type="SUPFAM" id="SSF81383">
    <property type="entry name" value="F-box domain"/>
    <property type="match status" value="1"/>
</dbReference>
<dbReference type="SUPFAM" id="SSF52047">
    <property type="entry name" value="RNI-like"/>
    <property type="match status" value="1"/>
</dbReference>